<proteinExistence type="predicted"/>
<accession>A0ABD3JZS4</accession>
<gene>
    <name evidence="1" type="ORF">ACJRO7_029203</name>
</gene>
<name>A0ABD3JZS4_EUCGL</name>
<sequence>MVVVVPFVAVCTIWLDGHTEDTSTIISSLLVRRHRSRRALQITKLSPVSLTPITGQEMEFAVIPVPVDPSIWVVKSGVILNDEAVVEEGEDAI</sequence>
<evidence type="ECO:0000313" key="1">
    <source>
        <dbReference type="EMBL" id="KAL3732497.1"/>
    </source>
</evidence>
<dbReference type="AlphaFoldDB" id="A0ABD3JZS4"/>
<organism evidence="1 2">
    <name type="scientific">Eucalyptus globulus</name>
    <name type="common">Tasmanian blue gum</name>
    <dbReference type="NCBI Taxonomy" id="34317"/>
    <lineage>
        <taxon>Eukaryota</taxon>
        <taxon>Viridiplantae</taxon>
        <taxon>Streptophyta</taxon>
        <taxon>Embryophyta</taxon>
        <taxon>Tracheophyta</taxon>
        <taxon>Spermatophyta</taxon>
        <taxon>Magnoliopsida</taxon>
        <taxon>eudicotyledons</taxon>
        <taxon>Gunneridae</taxon>
        <taxon>Pentapetalae</taxon>
        <taxon>rosids</taxon>
        <taxon>malvids</taxon>
        <taxon>Myrtales</taxon>
        <taxon>Myrtaceae</taxon>
        <taxon>Myrtoideae</taxon>
        <taxon>Eucalypteae</taxon>
        <taxon>Eucalyptus</taxon>
    </lineage>
</organism>
<evidence type="ECO:0000313" key="2">
    <source>
        <dbReference type="Proteomes" id="UP001634007"/>
    </source>
</evidence>
<keyword evidence="2" id="KW-1185">Reference proteome</keyword>
<protein>
    <submittedName>
        <fullName evidence="1">Uncharacterized protein</fullName>
    </submittedName>
</protein>
<dbReference type="EMBL" id="JBJKBG010000007">
    <property type="protein sequence ID" value="KAL3732497.1"/>
    <property type="molecule type" value="Genomic_DNA"/>
</dbReference>
<reference evidence="1 2" key="1">
    <citation type="submission" date="2024-11" db="EMBL/GenBank/DDBJ databases">
        <title>Chromosome-level genome assembly of Eucalyptus globulus Labill. provides insights into its genome evolution.</title>
        <authorList>
            <person name="Li X."/>
        </authorList>
    </citation>
    <scope>NUCLEOTIDE SEQUENCE [LARGE SCALE GENOMIC DNA]</scope>
    <source>
        <strain evidence="1">CL2024</strain>
        <tissue evidence="1">Fresh tender leaves</tissue>
    </source>
</reference>
<dbReference type="Proteomes" id="UP001634007">
    <property type="component" value="Unassembled WGS sequence"/>
</dbReference>
<comment type="caution">
    <text evidence="1">The sequence shown here is derived from an EMBL/GenBank/DDBJ whole genome shotgun (WGS) entry which is preliminary data.</text>
</comment>